<dbReference type="PANTHER" id="PTHR31836">
    <property type="match status" value="1"/>
</dbReference>
<dbReference type="InterPro" id="IPR036908">
    <property type="entry name" value="RlpA-like_sf"/>
</dbReference>
<reference evidence="4 5" key="1">
    <citation type="submission" date="2018-04" db="EMBL/GenBank/DDBJ databases">
        <authorList>
            <person name="Huttner S."/>
            <person name="Dainat J."/>
        </authorList>
    </citation>
    <scope>NUCLEOTIDE SEQUENCE [LARGE SCALE GENOMIC DNA]</scope>
</reference>
<dbReference type="SUPFAM" id="SSF50685">
    <property type="entry name" value="Barwin-like endoglucanases"/>
    <property type="match status" value="1"/>
</dbReference>
<dbReference type="EMBL" id="OUUZ01000013">
    <property type="protein sequence ID" value="SPQ24409.1"/>
    <property type="molecule type" value="Genomic_DNA"/>
</dbReference>
<dbReference type="Pfam" id="PF03330">
    <property type="entry name" value="DPBB_1"/>
    <property type="match status" value="1"/>
</dbReference>
<dbReference type="InterPro" id="IPR009009">
    <property type="entry name" value="RlpA-like_DPBB"/>
</dbReference>
<evidence type="ECO:0000313" key="5">
    <source>
        <dbReference type="Proteomes" id="UP000289323"/>
    </source>
</evidence>
<evidence type="ECO:0000259" key="3">
    <source>
        <dbReference type="Pfam" id="PF03330"/>
    </source>
</evidence>
<dbReference type="PANTHER" id="PTHR31836:SF28">
    <property type="entry name" value="SRCR DOMAIN-CONTAINING PROTEIN-RELATED"/>
    <property type="match status" value="1"/>
</dbReference>
<accession>A0A3S4F173</accession>
<dbReference type="InterPro" id="IPR051477">
    <property type="entry name" value="Expansin_CellWall"/>
</dbReference>
<dbReference type="CDD" id="cd22191">
    <property type="entry name" value="DPBB_RlpA_EXP_N-like"/>
    <property type="match status" value="1"/>
</dbReference>
<name>A0A3S4F173_9PEZI</name>
<proteinExistence type="predicted"/>
<feature type="domain" description="RlpA-like protein double-psi beta-barrel" evidence="3">
    <location>
        <begin position="98"/>
        <end position="145"/>
    </location>
</feature>
<sequence>MFTKTMTSLLAATAALAGIAMAAPTAMTTIPNDNNIPTAITARTGEAASTSGRFTYYNPGLGACGYTNTDSDYVVALSHADFDPSTPNGNPNENPLCGKKLRAAYNGKTVDVTVVDRCVACNSGDLDLSPAAFSALADLSVGVLQGTWNWL</sequence>
<dbReference type="Gene3D" id="2.40.40.10">
    <property type="entry name" value="RlpA-like domain"/>
    <property type="match status" value="1"/>
</dbReference>
<evidence type="ECO:0000256" key="1">
    <source>
        <dbReference type="ARBA" id="ARBA00022729"/>
    </source>
</evidence>
<dbReference type="AlphaFoldDB" id="A0A3S4F173"/>
<feature type="signal peptide" evidence="2">
    <location>
        <begin position="1"/>
        <end position="22"/>
    </location>
</feature>
<gene>
    <name evidence="4" type="ORF">TT172_LOCUS6828</name>
</gene>
<protein>
    <submittedName>
        <fullName evidence="4">Fdce0fc8-9ef9-4e90-8d5a-17681498f0bc</fullName>
    </submittedName>
</protein>
<evidence type="ECO:0000313" key="4">
    <source>
        <dbReference type="EMBL" id="SPQ24409.1"/>
    </source>
</evidence>
<feature type="chain" id="PRO_5018765392" evidence="2">
    <location>
        <begin position="23"/>
        <end position="151"/>
    </location>
</feature>
<keyword evidence="1 2" id="KW-0732">Signal</keyword>
<evidence type="ECO:0000256" key="2">
    <source>
        <dbReference type="SAM" id="SignalP"/>
    </source>
</evidence>
<organism evidence="4 5">
    <name type="scientific">Thermothielavioides terrestris</name>
    <dbReference type="NCBI Taxonomy" id="2587410"/>
    <lineage>
        <taxon>Eukaryota</taxon>
        <taxon>Fungi</taxon>
        <taxon>Dikarya</taxon>
        <taxon>Ascomycota</taxon>
        <taxon>Pezizomycotina</taxon>
        <taxon>Sordariomycetes</taxon>
        <taxon>Sordariomycetidae</taxon>
        <taxon>Sordariales</taxon>
        <taxon>Chaetomiaceae</taxon>
        <taxon>Thermothielavioides</taxon>
    </lineage>
</organism>
<dbReference type="Proteomes" id="UP000289323">
    <property type="component" value="Unassembled WGS sequence"/>
</dbReference>